<keyword evidence="3" id="KW-1185">Reference proteome</keyword>
<organism evidence="2 3">
    <name type="scientific">Leifsonia poae</name>
    <dbReference type="NCBI Taxonomy" id="110933"/>
    <lineage>
        <taxon>Bacteria</taxon>
        <taxon>Bacillati</taxon>
        <taxon>Actinomycetota</taxon>
        <taxon>Actinomycetes</taxon>
        <taxon>Micrococcales</taxon>
        <taxon>Microbacteriaceae</taxon>
        <taxon>Leifsonia</taxon>
    </lineage>
</organism>
<evidence type="ECO:0000313" key="2">
    <source>
        <dbReference type="EMBL" id="GLJ75405.1"/>
    </source>
</evidence>
<dbReference type="EMBL" id="BSEN01000003">
    <property type="protein sequence ID" value="GLJ75405.1"/>
    <property type="molecule type" value="Genomic_DNA"/>
</dbReference>
<dbReference type="InterPro" id="IPR023485">
    <property type="entry name" value="Ptyr_pPase"/>
</dbReference>
<dbReference type="AlphaFoldDB" id="A0A9W6LZ02"/>
<dbReference type="SUPFAM" id="SSF52788">
    <property type="entry name" value="Phosphotyrosine protein phosphatases I"/>
    <property type="match status" value="1"/>
</dbReference>
<dbReference type="Proteomes" id="UP001142372">
    <property type="component" value="Unassembled WGS sequence"/>
</dbReference>
<dbReference type="PANTHER" id="PTHR11717">
    <property type="entry name" value="LOW MOLECULAR WEIGHT PROTEIN TYROSINE PHOSPHATASE"/>
    <property type="match status" value="1"/>
</dbReference>
<dbReference type="SMART" id="SM00226">
    <property type="entry name" value="LMWPc"/>
    <property type="match status" value="1"/>
</dbReference>
<dbReference type="InterPro" id="IPR036196">
    <property type="entry name" value="Ptyr_pPase_sf"/>
</dbReference>
<evidence type="ECO:0000259" key="1">
    <source>
        <dbReference type="SMART" id="SM00226"/>
    </source>
</evidence>
<dbReference type="PANTHER" id="PTHR11717:SF31">
    <property type="entry name" value="LOW MOLECULAR WEIGHT PROTEIN-TYROSINE-PHOSPHATASE ETP-RELATED"/>
    <property type="match status" value="1"/>
</dbReference>
<dbReference type="Pfam" id="PF01451">
    <property type="entry name" value="LMWPc"/>
    <property type="match status" value="1"/>
</dbReference>
<dbReference type="InterPro" id="IPR050438">
    <property type="entry name" value="LMW_PTPase"/>
</dbReference>
<proteinExistence type="predicted"/>
<dbReference type="GO" id="GO:0004725">
    <property type="term" value="F:protein tyrosine phosphatase activity"/>
    <property type="evidence" value="ECO:0007669"/>
    <property type="project" value="TreeGrafter"/>
</dbReference>
<accession>A0A9W6LZ02</accession>
<reference evidence="2" key="1">
    <citation type="journal article" date="2014" name="Int. J. Syst. Evol. Microbiol.">
        <title>Complete genome sequence of Corynebacterium casei LMG S-19264T (=DSM 44701T), isolated from a smear-ripened cheese.</title>
        <authorList>
            <consortium name="US DOE Joint Genome Institute (JGI-PGF)"/>
            <person name="Walter F."/>
            <person name="Albersmeier A."/>
            <person name="Kalinowski J."/>
            <person name="Ruckert C."/>
        </authorList>
    </citation>
    <scope>NUCLEOTIDE SEQUENCE</scope>
    <source>
        <strain evidence="2">VKM Ac-1401</strain>
    </source>
</reference>
<protein>
    <submittedName>
        <fullName evidence="2">Low molecular weight phosphatase family protein</fullName>
    </submittedName>
</protein>
<gene>
    <name evidence="2" type="ORF">GCM10017584_09790</name>
</gene>
<dbReference type="RefSeq" id="WP_271176086.1">
    <property type="nucleotide sequence ID" value="NZ_BAAAJO010000001.1"/>
</dbReference>
<name>A0A9W6LZ02_9MICO</name>
<sequence>MSSDPFRVLAVCTGNICRSPATELLLAAGLSDDPRFDVSSAGTHAMAGWPISPPMDELLADLGIPSDRFTARQATRSLLAGSDLILTATREHREWVVGEQPRALRRVFTLTEFADAVRDHGDTSGTRGMSAAELVAWAAANRPSARIADLGSVTRRGYLEGDILDPYGRGRAAYHASLAQIEPLTASIGRALRASR</sequence>
<evidence type="ECO:0000313" key="3">
    <source>
        <dbReference type="Proteomes" id="UP001142372"/>
    </source>
</evidence>
<comment type="caution">
    <text evidence="2">The sequence shown here is derived from an EMBL/GenBank/DDBJ whole genome shotgun (WGS) entry which is preliminary data.</text>
</comment>
<dbReference type="Gene3D" id="3.40.50.2300">
    <property type="match status" value="1"/>
</dbReference>
<feature type="domain" description="Phosphotyrosine protein phosphatase I" evidence="1">
    <location>
        <begin position="6"/>
        <end position="187"/>
    </location>
</feature>
<reference evidence="2" key="2">
    <citation type="submission" date="2023-01" db="EMBL/GenBank/DDBJ databases">
        <authorList>
            <person name="Sun Q."/>
            <person name="Evtushenko L."/>
        </authorList>
    </citation>
    <scope>NUCLEOTIDE SEQUENCE</scope>
    <source>
        <strain evidence="2">VKM Ac-1401</strain>
    </source>
</reference>